<dbReference type="PROSITE" id="PS51257">
    <property type="entry name" value="PROKAR_LIPOPROTEIN"/>
    <property type="match status" value="1"/>
</dbReference>
<accession>A0AAW7Y1B5</accession>
<evidence type="ECO:0000313" key="1">
    <source>
        <dbReference type="EMBL" id="MDO6541860.1"/>
    </source>
</evidence>
<organism evidence="1 2">
    <name type="scientific">Photobacterium sanguinicancri</name>
    <dbReference type="NCBI Taxonomy" id="875932"/>
    <lineage>
        <taxon>Bacteria</taxon>
        <taxon>Pseudomonadati</taxon>
        <taxon>Pseudomonadota</taxon>
        <taxon>Gammaproteobacteria</taxon>
        <taxon>Vibrionales</taxon>
        <taxon>Vibrionaceae</taxon>
        <taxon>Photobacterium</taxon>
    </lineage>
</organism>
<proteinExistence type="predicted"/>
<reference evidence="1" key="1">
    <citation type="submission" date="2023-07" db="EMBL/GenBank/DDBJ databases">
        <title>Genome content predicts the carbon catabolic preferences of heterotrophic bacteria.</title>
        <authorList>
            <person name="Gralka M."/>
        </authorList>
    </citation>
    <scope>NUCLEOTIDE SEQUENCE</scope>
    <source>
        <strain evidence="1">G2M05</strain>
    </source>
</reference>
<dbReference type="EMBL" id="JAUOPU010000003">
    <property type="protein sequence ID" value="MDO6541860.1"/>
    <property type="molecule type" value="Genomic_DNA"/>
</dbReference>
<dbReference type="Proteomes" id="UP001170624">
    <property type="component" value="Unassembled WGS sequence"/>
</dbReference>
<evidence type="ECO:0000313" key="2">
    <source>
        <dbReference type="Proteomes" id="UP001170624"/>
    </source>
</evidence>
<protein>
    <recommendedName>
        <fullName evidence="3">Lipoprotein</fullName>
    </recommendedName>
</protein>
<dbReference type="RefSeq" id="WP_062689509.1">
    <property type="nucleotide sequence ID" value="NZ_AP024851.1"/>
</dbReference>
<comment type="caution">
    <text evidence="1">The sequence shown here is derived from an EMBL/GenBank/DDBJ whole genome shotgun (WGS) entry which is preliminary data.</text>
</comment>
<evidence type="ECO:0008006" key="3">
    <source>
        <dbReference type="Google" id="ProtNLM"/>
    </source>
</evidence>
<dbReference type="AlphaFoldDB" id="A0AAW7Y1B5"/>
<name>A0AAW7Y1B5_9GAMM</name>
<sequence>MKVKYLATSIILATMLTGCGGGSSDGNGSGAGSSTKPIPPVKPQVKNGAFSLATGIANDKAAPILDGYTPFRFSFVNERTDISSTSPVRISIENQSSAIFRHYDIRQEKSDTQVNGHQFALQSYGSNTQEVSITLSYTADASQRTDKVTYQHYRDAKAHYFFAPTSTDPDSNQFGYQKSMFRLFVDSSYKTGKVTLADYWDKAGKVAIINRLTHNNVQSDALTACIAVITNNSDPYFNTELVEAQKNTDLSHFVKGALPKQVSSKTLLVGLTLDESTLPADTPFSKPNDATKQSFLDICKLQNSNINYAVELDLMPYQRQDTALVLFNQDGKLTVNTSKLPLLTWRTEQQVSESTR</sequence>
<gene>
    <name evidence="1" type="ORF">Q4568_04925</name>
</gene>